<evidence type="ECO:0000313" key="3">
    <source>
        <dbReference type="Proteomes" id="UP000678499"/>
    </source>
</evidence>
<dbReference type="AlphaFoldDB" id="A0A7R9GD93"/>
<name>A0A7R9GD93_9CRUS</name>
<protein>
    <submittedName>
        <fullName evidence="2">Uncharacterized protein</fullName>
    </submittedName>
</protein>
<dbReference type="EMBL" id="CAJPEX010001180">
    <property type="protein sequence ID" value="CAG0918443.1"/>
    <property type="molecule type" value="Genomic_DNA"/>
</dbReference>
<feature type="compositionally biased region" description="Low complexity" evidence="1">
    <location>
        <begin position="29"/>
        <end position="40"/>
    </location>
</feature>
<reference evidence="2" key="1">
    <citation type="submission" date="2020-11" db="EMBL/GenBank/DDBJ databases">
        <authorList>
            <person name="Tran Van P."/>
        </authorList>
    </citation>
    <scope>NUCLEOTIDE SEQUENCE</scope>
</reference>
<sequence>MTGAWQSSASNSVAGGQHHPSATGGATGGNQPQSGSGSSPHGPPMPQPPAGMKPGTATGSDSATGANNNKSSDPGPAGNSNATTVPRPANGTATDVRPTVAVAAALALVGMAKLVQHSPAKRELLQETKLVTDAVAELECLVENTALSMSLMKTKPCNSPSKDTLVYLASNGGKFTPVLTGGVEELVANLDQILATRSDQDIRLICQEVREYRIYLENFIKSRSPQVMGGGDHLVSTFSLDTIPVVPAVSQGTMCSLGSFSSTDTLSYKA</sequence>
<feature type="compositionally biased region" description="Pro residues" evidence="1">
    <location>
        <begin position="41"/>
        <end position="51"/>
    </location>
</feature>
<evidence type="ECO:0000313" key="2">
    <source>
        <dbReference type="EMBL" id="CAD7278291.1"/>
    </source>
</evidence>
<dbReference type="Proteomes" id="UP000678499">
    <property type="component" value="Unassembled WGS sequence"/>
</dbReference>
<organism evidence="2">
    <name type="scientific">Notodromas monacha</name>
    <dbReference type="NCBI Taxonomy" id="399045"/>
    <lineage>
        <taxon>Eukaryota</taxon>
        <taxon>Metazoa</taxon>
        <taxon>Ecdysozoa</taxon>
        <taxon>Arthropoda</taxon>
        <taxon>Crustacea</taxon>
        <taxon>Oligostraca</taxon>
        <taxon>Ostracoda</taxon>
        <taxon>Podocopa</taxon>
        <taxon>Podocopida</taxon>
        <taxon>Cypridocopina</taxon>
        <taxon>Cypridoidea</taxon>
        <taxon>Cyprididae</taxon>
        <taxon>Notodromas</taxon>
    </lineage>
</organism>
<gene>
    <name evidence="2" type="ORF">NMOB1V02_LOCUS5999</name>
</gene>
<feature type="compositionally biased region" description="Polar residues" evidence="1">
    <location>
        <begin position="1"/>
        <end position="14"/>
    </location>
</feature>
<proteinExistence type="predicted"/>
<dbReference type="EMBL" id="OA883217">
    <property type="protein sequence ID" value="CAD7278291.1"/>
    <property type="molecule type" value="Genomic_DNA"/>
</dbReference>
<accession>A0A7R9GD93</accession>
<feature type="region of interest" description="Disordered" evidence="1">
    <location>
        <begin position="1"/>
        <end position="94"/>
    </location>
</feature>
<keyword evidence="3" id="KW-1185">Reference proteome</keyword>
<evidence type="ECO:0000256" key="1">
    <source>
        <dbReference type="SAM" id="MobiDB-lite"/>
    </source>
</evidence>
<feature type="compositionally biased region" description="Polar residues" evidence="1">
    <location>
        <begin position="57"/>
        <end position="84"/>
    </location>
</feature>